<dbReference type="Proteomes" id="UP000003793">
    <property type="component" value="Unassembled WGS sequence"/>
</dbReference>
<dbReference type="EMBL" id="ABVR01000035">
    <property type="protein sequence ID" value="EEG91083.1"/>
    <property type="molecule type" value="Genomic_DNA"/>
</dbReference>
<comment type="caution">
    <text evidence="1">The sequence shown here is derived from an EMBL/GenBank/DDBJ whole genome shotgun (WGS) entry which is preliminary data.</text>
</comment>
<evidence type="ECO:0000313" key="1">
    <source>
        <dbReference type="EMBL" id="EEG91083.1"/>
    </source>
</evidence>
<organism evidence="1 2">
    <name type="scientific">Coprococcus comes ATCC 27758</name>
    <dbReference type="NCBI Taxonomy" id="470146"/>
    <lineage>
        <taxon>Bacteria</taxon>
        <taxon>Bacillati</taxon>
        <taxon>Bacillota</taxon>
        <taxon>Clostridia</taxon>
        <taxon>Lachnospirales</taxon>
        <taxon>Lachnospiraceae</taxon>
        <taxon>Coprococcus</taxon>
    </lineage>
</organism>
<sequence length="41" mass="5010">MLKIIAFLFLPVNKKTFIFSYFSYFDLTFVLPRDILKLCFR</sequence>
<dbReference type="HOGENOM" id="CLU_3268613_0_0_9"/>
<accession>C0B6E2</accession>
<reference evidence="1 2" key="2">
    <citation type="submission" date="2009-03" db="EMBL/GenBank/DDBJ databases">
        <title>Draft genome sequence of Coprococcus comes (ATCC 27758).</title>
        <authorList>
            <person name="Sudarsanam P."/>
            <person name="Ley R."/>
            <person name="Guruge J."/>
            <person name="Turnbaugh P.J."/>
            <person name="Mahowald M."/>
            <person name="Liep D."/>
            <person name="Gordon J."/>
        </authorList>
    </citation>
    <scope>NUCLEOTIDE SEQUENCE [LARGE SCALE GENOMIC DNA]</scope>
    <source>
        <strain evidence="1 2">ATCC 27758</strain>
    </source>
</reference>
<proteinExistence type="predicted"/>
<reference evidence="1 2" key="1">
    <citation type="submission" date="2009-02" db="EMBL/GenBank/DDBJ databases">
        <authorList>
            <person name="Fulton L."/>
            <person name="Clifton S."/>
            <person name="Fulton B."/>
            <person name="Xu J."/>
            <person name="Minx P."/>
            <person name="Pepin K.H."/>
            <person name="Johnson M."/>
            <person name="Bhonagiri V."/>
            <person name="Nash W.E."/>
            <person name="Mardis E.R."/>
            <person name="Wilson R.K."/>
        </authorList>
    </citation>
    <scope>NUCLEOTIDE SEQUENCE [LARGE SCALE GENOMIC DNA]</scope>
    <source>
        <strain evidence="1 2">ATCC 27758</strain>
    </source>
</reference>
<evidence type="ECO:0000313" key="2">
    <source>
        <dbReference type="Proteomes" id="UP000003793"/>
    </source>
</evidence>
<name>C0B6E2_9FIRM</name>
<dbReference type="AlphaFoldDB" id="C0B6E2"/>
<gene>
    <name evidence="1" type="ORF">COPCOM_00715</name>
</gene>
<protein>
    <submittedName>
        <fullName evidence="1">Uncharacterized protein</fullName>
    </submittedName>
</protein>